<name>A0ACC9MVY8_9STAP</name>
<comment type="caution">
    <text evidence="1">The sequence shown here is derived from an EMBL/GenBank/DDBJ whole genome shotgun (WGS) entry which is preliminary data.</text>
</comment>
<keyword evidence="2" id="KW-1185">Reference proteome</keyword>
<gene>
    <name evidence="1" type="ORF">CW682_00125</name>
</gene>
<dbReference type="EMBL" id="PIWU01000001">
    <property type="protein sequence ID" value="PKE57730.1"/>
    <property type="molecule type" value="Genomic_DNA"/>
</dbReference>
<evidence type="ECO:0000313" key="2">
    <source>
        <dbReference type="Proteomes" id="UP000233606"/>
    </source>
</evidence>
<proteinExistence type="predicted"/>
<sequence>MVLNYEEQLKEKNAFIEKLENELNTSQQSEKVIDVINKAGHYNYGEIEVIDFIEQVIEHYPSVVANSIANVIKYVARAPHKNNVQDLEKAEYYIKRAIDKTNEKIS</sequence>
<accession>A0ACC9MVY8</accession>
<evidence type="ECO:0000313" key="1">
    <source>
        <dbReference type="EMBL" id="PKE57730.1"/>
    </source>
</evidence>
<dbReference type="Proteomes" id="UP000233606">
    <property type="component" value="Unassembled WGS sequence"/>
</dbReference>
<protein>
    <submittedName>
        <fullName evidence="1">Uncharacterized protein</fullName>
    </submittedName>
</protein>
<organism evidence="1 2">
    <name type="scientific">Macrococcoides caseolyticum</name>
    <dbReference type="NCBI Taxonomy" id="69966"/>
    <lineage>
        <taxon>Bacteria</taxon>
        <taxon>Bacillati</taxon>
        <taxon>Bacillota</taxon>
        <taxon>Bacilli</taxon>
        <taxon>Bacillales</taxon>
        <taxon>Staphylococcaceae</taxon>
        <taxon>Macrococcoides</taxon>
    </lineage>
</organism>
<reference evidence="1" key="1">
    <citation type="submission" date="2017-12" db="EMBL/GenBank/DDBJ databases">
        <title>Genomics of Macrococcus caseolyticus.</title>
        <authorList>
            <person name="MacFadyen A.C."/>
            <person name="Paterson G.K."/>
        </authorList>
    </citation>
    <scope>NUCLEOTIDE SEQUENCE</scope>
    <source>
        <strain evidence="1">5459_5_49</strain>
    </source>
</reference>